<feature type="compositionally biased region" description="Polar residues" evidence="1">
    <location>
        <begin position="382"/>
        <end position="391"/>
    </location>
</feature>
<feature type="compositionally biased region" description="Basic and acidic residues" evidence="1">
    <location>
        <begin position="456"/>
        <end position="470"/>
    </location>
</feature>
<evidence type="ECO:0000313" key="2">
    <source>
        <dbReference type="EMBL" id="KAE9963835.1"/>
    </source>
</evidence>
<evidence type="ECO:0000313" key="4">
    <source>
        <dbReference type="Proteomes" id="UP000490939"/>
    </source>
</evidence>
<proteinExistence type="predicted"/>
<feature type="region of interest" description="Disordered" evidence="1">
    <location>
        <begin position="111"/>
        <end position="146"/>
    </location>
</feature>
<reference evidence="3 4" key="1">
    <citation type="submission" date="2019-07" db="EMBL/GenBank/DDBJ databases">
        <title>Venturia inaequalis Genome Resource.</title>
        <authorList>
            <person name="Lichtner F.J."/>
        </authorList>
    </citation>
    <scope>NUCLEOTIDE SEQUENCE [LARGE SCALE GENOMIC DNA]</scope>
    <source>
        <strain evidence="2">Bline_iso_100314</strain>
        <strain evidence="3 4">DMI_063113</strain>
    </source>
</reference>
<feature type="compositionally biased region" description="Pro residues" evidence="1">
    <location>
        <begin position="271"/>
        <end position="280"/>
    </location>
</feature>
<gene>
    <name evidence="2" type="ORF">BLS_008866</name>
    <name evidence="3" type="ORF">EG327_001431</name>
</gene>
<organism evidence="3 4">
    <name type="scientific">Venturia inaequalis</name>
    <name type="common">Apple scab fungus</name>
    <dbReference type="NCBI Taxonomy" id="5025"/>
    <lineage>
        <taxon>Eukaryota</taxon>
        <taxon>Fungi</taxon>
        <taxon>Dikarya</taxon>
        <taxon>Ascomycota</taxon>
        <taxon>Pezizomycotina</taxon>
        <taxon>Dothideomycetes</taxon>
        <taxon>Pleosporomycetidae</taxon>
        <taxon>Venturiales</taxon>
        <taxon>Venturiaceae</taxon>
        <taxon>Venturia</taxon>
    </lineage>
</organism>
<feature type="region of interest" description="Disordered" evidence="1">
    <location>
        <begin position="1"/>
        <end position="25"/>
    </location>
</feature>
<feature type="compositionally biased region" description="Low complexity" evidence="1">
    <location>
        <begin position="121"/>
        <end position="138"/>
    </location>
</feature>
<evidence type="ECO:0000256" key="1">
    <source>
        <dbReference type="SAM" id="MobiDB-lite"/>
    </source>
</evidence>
<protein>
    <submittedName>
        <fullName evidence="3">Uncharacterized protein</fullName>
    </submittedName>
</protein>
<evidence type="ECO:0000313" key="3">
    <source>
        <dbReference type="EMBL" id="KAE9990387.1"/>
    </source>
</evidence>
<dbReference type="EMBL" id="WNWQ01000777">
    <property type="protein sequence ID" value="KAE9963835.1"/>
    <property type="molecule type" value="Genomic_DNA"/>
</dbReference>
<feature type="region of interest" description="Disordered" evidence="1">
    <location>
        <begin position="254"/>
        <end position="343"/>
    </location>
</feature>
<comment type="caution">
    <text evidence="3">The sequence shown here is derived from an EMBL/GenBank/DDBJ whole genome shotgun (WGS) entry which is preliminary data.</text>
</comment>
<sequence>MGSNRPYDPFKPLSANIPRPKHTQATKITANTDERISVNVQLRGYGSLSGSSNSPYEALEEDDTDDSFGRRMIQEMNQDRVLSEGRRPQAFRKARIRPRGGLTLENLERVAPSNETHPAIPSHSSLGSLSSGLSDPSLNVPREWGRKGRRNNDWLRRIKMDSPRITARDGNIQEDDGVTAAADVPLPSLEDSPLSRRGSTRGTPAASVKRQQASIERDDDWDLASDLDAASFIESTPMPVRNTALEEIRQREFEEALNESSVYRTTTTTYPTPPPGPSSPRLPKSPASQSLADTWSHPAEQELAIPKRTERSKPATNSTTRTATHARTASRNGPPSPIALQKSSHTLGGVDRAVTPQAQISPQRPVHRREDSQDILRRLARASSNTPSPGNAPNRRIIQEGTPAPVRNRPDSAPAVPAAPDPARTSPRRPSSTRSLPRPQTSSVMQTKNVSVVQEIHGEQVIQKESHQVEETPVPTTRQLNPKTPIVTGAWIDTPKPVISRPSFLQEPVPSSSSHISRPSSSKEMGSSERSASPAKKAAQDAVQRAQKDDINQVQLESQSVEATTRRPSFPSSALSAVIDEARHHPGTDSNEVLGEATIESLEDLMSPHDDQSVQEEDTLDQLELPTGEPKTAAEKSRLAELITLKSMNQKLKATKSSIRSVNHGIQGLQKQMHDSGDKGEEKEMEQQAQIKSSEVHVRSVSDLGKLFRACLYTRDEKGKFELGPLGLSLAVFFSWLVIETLMCHIFCRPAYASSMSGFGVDPDAPEFPFALPTMLLRPFRPLWRPCLNTATTFVHFAWESATDFFDQEPVTGRERIVKNIVEEVIVDAGNPDEWDMMNDDIL</sequence>
<feature type="compositionally biased region" description="Low complexity" evidence="1">
    <location>
        <begin position="508"/>
        <end position="533"/>
    </location>
</feature>
<feature type="compositionally biased region" description="Low complexity" evidence="1">
    <location>
        <begin position="315"/>
        <end position="332"/>
    </location>
</feature>
<dbReference type="AlphaFoldDB" id="A0A8H3ZEJ6"/>
<feature type="region of interest" description="Disordered" evidence="1">
    <location>
        <begin position="381"/>
        <end position="572"/>
    </location>
</feature>
<feature type="region of interest" description="Disordered" evidence="1">
    <location>
        <begin position="165"/>
        <end position="217"/>
    </location>
</feature>
<accession>A0A8H3ZEJ6</accession>
<dbReference type="EMBL" id="WNWR01000139">
    <property type="protein sequence ID" value="KAE9990387.1"/>
    <property type="molecule type" value="Genomic_DNA"/>
</dbReference>
<feature type="region of interest" description="Disordered" evidence="1">
    <location>
        <begin position="44"/>
        <end position="64"/>
    </location>
</feature>
<dbReference type="Proteomes" id="UP000490939">
    <property type="component" value="Unassembled WGS sequence"/>
</dbReference>
<keyword evidence="4" id="KW-1185">Reference proteome</keyword>
<feature type="compositionally biased region" description="Polar residues" evidence="1">
    <location>
        <begin position="552"/>
        <end position="572"/>
    </location>
</feature>
<feature type="compositionally biased region" description="Low complexity" evidence="1">
    <location>
        <begin position="411"/>
        <end position="443"/>
    </location>
</feature>
<name>A0A8H3ZEJ6_VENIN</name>
<dbReference type="Proteomes" id="UP000433883">
    <property type="component" value="Unassembled WGS sequence"/>
</dbReference>